<sequence>MIKSDFYNKLENNFTVFYPENSNATYSSLLNFSDESDKFRQRWYRYKEGYSTKLVKKIINDYNVCDSGVIVDPFLGSGSTIVAANELDLKGIGFEVNPFSFFLSSLKLKNYTEETLIEFRKASTTVLILDDDYFDKYEANLPKLSISEKVFHPNIEPYFMTVKKNIDDYMGSQDVKNLLKLGWLTTLELVSLYKKAGNGLKKRTSARTIIDNAFLAEEILKENFRNIERDLVSKDFEFNCEIINDSCLNLDSYIQKESVNGVIFSPPYANSFDYTEIYKLELWFGDFVKEYEDLRELRQSSVRSHLNAFSNKHLEQKLTLPELEKLLDELATKELWNKNIPKMLEMYFSQMFELLTKIYKSLRNNGFCAIVIGNSSYGGVVFPTDLLLAKFAQKIGFEVDKIEVDRFIITSSQQYFETIESKNYLRESIVCLKKK</sequence>
<dbReference type="InterPro" id="IPR029063">
    <property type="entry name" value="SAM-dependent_MTases_sf"/>
</dbReference>
<dbReference type="AlphaFoldDB" id="A0A540UX66"/>
<dbReference type="GO" id="GO:0032259">
    <property type="term" value="P:methylation"/>
    <property type="evidence" value="ECO:0007669"/>
    <property type="project" value="UniProtKB-KW"/>
</dbReference>
<dbReference type="EMBL" id="VIEK01000004">
    <property type="protein sequence ID" value="TQE89090.1"/>
    <property type="molecule type" value="Genomic_DNA"/>
</dbReference>
<comment type="caution">
    <text evidence="5">The sequence shown here is derived from an EMBL/GenBank/DDBJ whole genome shotgun (WGS) entry which is preliminary data.</text>
</comment>
<feature type="domain" description="DNA methylase N-4/N-6" evidence="4">
    <location>
        <begin position="44"/>
        <end position="98"/>
    </location>
</feature>
<reference evidence="5 6" key="1">
    <citation type="submission" date="2019-06" db="EMBL/GenBank/DDBJ databases">
        <title>Comprehensive assessment of Oxford Nanopore MinION sequencing for bacterial characterization and routine diagnosis.</title>
        <authorList>
            <person name="Tan S."/>
            <person name="Dvorak C.M.T."/>
            <person name="Gebhart C."/>
            <person name="Estrada A."/>
            <person name="Marthaler D.G."/>
            <person name="Murtaugh M.P."/>
        </authorList>
    </citation>
    <scope>NUCLEOTIDE SEQUENCE [LARGE SCALE GENOMIC DNA]</scope>
    <source>
        <strain evidence="5 6">2017UMN1435.21</strain>
    </source>
</reference>
<organism evidence="5 6">
    <name type="scientific">Streptococcus suis</name>
    <dbReference type="NCBI Taxonomy" id="1307"/>
    <lineage>
        <taxon>Bacteria</taxon>
        <taxon>Bacillati</taxon>
        <taxon>Bacillota</taxon>
        <taxon>Bacilli</taxon>
        <taxon>Lactobacillales</taxon>
        <taxon>Streptococcaceae</taxon>
        <taxon>Streptococcus</taxon>
    </lineage>
</organism>
<dbReference type="GO" id="GO:0008170">
    <property type="term" value="F:N-methyltransferase activity"/>
    <property type="evidence" value="ECO:0007669"/>
    <property type="project" value="InterPro"/>
</dbReference>
<keyword evidence="2 5" id="KW-0808">Transferase</keyword>
<name>A0A540UX66_STRSU</name>
<evidence type="ECO:0000259" key="4">
    <source>
        <dbReference type="Pfam" id="PF01555"/>
    </source>
</evidence>
<dbReference type="InterPro" id="IPR002941">
    <property type="entry name" value="DNA_methylase_N4/N6"/>
</dbReference>
<evidence type="ECO:0000256" key="3">
    <source>
        <dbReference type="ARBA" id="ARBA00022747"/>
    </source>
</evidence>
<dbReference type="RefSeq" id="WP_141600044.1">
    <property type="nucleotide sequence ID" value="NZ_VIEK01000004.1"/>
</dbReference>
<proteinExistence type="predicted"/>
<dbReference type="GO" id="GO:0003677">
    <property type="term" value="F:DNA binding"/>
    <property type="evidence" value="ECO:0007669"/>
    <property type="project" value="InterPro"/>
</dbReference>
<accession>A0A540UX66</accession>
<evidence type="ECO:0000313" key="6">
    <source>
        <dbReference type="Proteomes" id="UP000315224"/>
    </source>
</evidence>
<keyword evidence="1 5" id="KW-0489">Methyltransferase</keyword>
<evidence type="ECO:0000256" key="2">
    <source>
        <dbReference type="ARBA" id="ARBA00022679"/>
    </source>
</evidence>
<evidence type="ECO:0000256" key="1">
    <source>
        <dbReference type="ARBA" id="ARBA00022603"/>
    </source>
</evidence>
<gene>
    <name evidence="5" type="ORF">FH692_03535</name>
</gene>
<dbReference type="Pfam" id="PF01555">
    <property type="entry name" value="N6_N4_Mtase"/>
    <property type="match status" value="1"/>
</dbReference>
<dbReference type="Proteomes" id="UP000315224">
    <property type="component" value="Unassembled WGS sequence"/>
</dbReference>
<evidence type="ECO:0000313" key="5">
    <source>
        <dbReference type="EMBL" id="TQE89090.1"/>
    </source>
</evidence>
<keyword evidence="3" id="KW-0680">Restriction system</keyword>
<protein>
    <submittedName>
        <fullName evidence="5">Site-specific DNA-methyltransferase</fullName>
    </submittedName>
</protein>
<dbReference type="GO" id="GO:0009307">
    <property type="term" value="P:DNA restriction-modification system"/>
    <property type="evidence" value="ECO:0007669"/>
    <property type="project" value="UniProtKB-KW"/>
</dbReference>
<dbReference type="SUPFAM" id="SSF53335">
    <property type="entry name" value="S-adenosyl-L-methionine-dependent methyltransferases"/>
    <property type="match status" value="2"/>
</dbReference>
<dbReference type="Gene3D" id="3.40.50.150">
    <property type="entry name" value="Vaccinia Virus protein VP39"/>
    <property type="match status" value="2"/>
</dbReference>